<reference evidence="2 3" key="1">
    <citation type="submission" date="2024-02" db="EMBL/GenBank/DDBJ databases">
        <authorList>
            <person name="Grouzdev D."/>
        </authorList>
    </citation>
    <scope>NUCLEOTIDE SEQUENCE [LARGE SCALE GENOMIC DNA]</scope>
    <source>
        <strain evidence="2 3">9N</strain>
    </source>
</reference>
<gene>
    <name evidence="2" type="ORF">V3H18_13965</name>
</gene>
<evidence type="ECO:0000313" key="3">
    <source>
        <dbReference type="Proteomes" id="UP001350748"/>
    </source>
</evidence>
<feature type="transmembrane region" description="Helical" evidence="1">
    <location>
        <begin position="14"/>
        <end position="36"/>
    </location>
</feature>
<evidence type="ECO:0000313" key="2">
    <source>
        <dbReference type="EMBL" id="MEF3367641.1"/>
    </source>
</evidence>
<organism evidence="2 3">
    <name type="scientific">Methylocystis borbori</name>
    <dbReference type="NCBI Taxonomy" id="3118750"/>
    <lineage>
        <taxon>Bacteria</taxon>
        <taxon>Pseudomonadati</taxon>
        <taxon>Pseudomonadota</taxon>
        <taxon>Alphaproteobacteria</taxon>
        <taxon>Hyphomicrobiales</taxon>
        <taxon>Methylocystaceae</taxon>
        <taxon>Methylocystis</taxon>
    </lineage>
</organism>
<dbReference type="RefSeq" id="WP_332082686.1">
    <property type="nucleotide sequence ID" value="NZ_JAZHYN010000051.1"/>
</dbReference>
<comment type="caution">
    <text evidence="2">The sequence shown here is derived from an EMBL/GenBank/DDBJ whole genome shotgun (WGS) entry which is preliminary data.</text>
</comment>
<sequence length="55" mass="5723">MAYNVHGGAEVGKILLYVAGFAVFVVVALTWVPAWISPDSANITGATGSTARMIQ</sequence>
<dbReference type="EMBL" id="JAZHYN010000051">
    <property type="protein sequence ID" value="MEF3367641.1"/>
    <property type="molecule type" value="Genomic_DNA"/>
</dbReference>
<proteinExistence type="predicted"/>
<keyword evidence="1" id="KW-0472">Membrane</keyword>
<keyword evidence="1" id="KW-1133">Transmembrane helix</keyword>
<evidence type="ECO:0000256" key="1">
    <source>
        <dbReference type="SAM" id="Phobius"/>
    </source>
</evidence>
<protein>
    <submittedName>
        <fullName evidence="2">Uncharacterized protein</fullName>
    </submittedName>
</protein>
<accession>A0ABU7XJT1</accession>
<name>A0ABU7XJT1_9HYPH</name>
<keyword evidence="3" id="KW-1185">Reference proteome</keyword>
<keyword evidence="1" id="KW-0812">Transmembrane</keyword>
<dbReference type="Proteomes" id="UP001350748">
    <property type="component" value="Unassembled WGS sequence"/>
</dbReference>